<sequence>MEISLLRKIAVLGRQGERVRVDDHAAHVAMWIHYYRAQALSVLETEPGSAASEELAIALGMAVHVQWQVWEALPSLLRKLLEVAHLPEPDLDALELRDQLIVVLHGQWQQSGALDALVGAVELWRGVLTGFGHGDHTGHRTWFGSALADLGEAVGDLELLDEAIEVLRDVAEEAEDANGAIALNNLGLAYLRRDGDGDLDRAIEAFGRAAAVAPPGSDDRSLRLSNLGGALLERAERGGRKADYHAAIAARRAAAAAPGQMSWSIGLAEALRKLGETGDVSATREAIEIHARLAMNEPDSAMQLAGLAFEATGLAQQTRDDTDVERAIALLRTAMARLGVADRVRRDVLVKLAEMLGHIYVAHQDADVLDEAIGLLREIRSEEPGEWAPHRTVLLGQYLCWRFVVENNEGDLDEAISLLRDSGATDPSRTGESPAPRAALAAALAAKAERTGDIGLLDQAIDVLGDAISAALHSGIELKAEGQGFKDTARMSQARWLRRRYELRPELRSLEQAITVWQEVVREREDDPVALAALADDLCRFHDHTGRPEALTEAIRLLNRARAVETDNERRDSLRRFFVAALIRRYAAEGRSADFENATEILDGHRDPASRVQLGSLWGHRGTRSGDLTHINTAVELLRAALNELTEPVMISWCADNLGSALLERFEQTGETSALDEAVRAFRQAHKGAPSAPEVISNLGNALCRRYERTGDDESLREALKQLREGARLLPDGHKDMVGLLHNLGGVAERAAVLDGDAELAEEAVRILEHAVALSDPAPATVLSTLGSALCSWSESGGGMPALTEALGVHRRACEAAETDRVTWRGLALNRAAALIDYATRGSAPDALDEAIDLLRQVVMEGGEGAPRSMAMNALAEALRARRRPGDLVEAIDHYRTVCLSSAPSTVVRLHAGRQAGALATGTGTFDTASDSFRHAIALLDEVAWRGLEPPDRERLLSQFSGLASDAAACELERGDPYRAVELLEQGRGVLLTQLLDLWSPLRSVRELDPELAAAYADVLSDLERPEHRHDADARTVLANRHTELLRAIRGLGLPDPEPFGRPSTFAELVPAAAEGPVVIVNVSDLRCDALIIAGSLVHPVPLPALSKDAVGHRTSRFLEAISIDRSEVGHRLRNSTERVIIGTLRWLWKAIAEPVLAELDADVTAPARMWWCPTGLLTMLPLHAAGPYAEDGSGVGALDLTVPSYTPTLRSLIHCRRPRPPSGPRRPPLIVSLPDTPGADALVAARRESEILRRWRPDSRVLAAEDATVTAVRESLPDHAWVHFACHGIQTLARPGEGRLILHDGGLTVREISRLRLEDAEFAYLSACHTARGGTDLADEALTMVAALLMAGYRQSIGALWQVNDFAAAKVAEAVYGEISRGGSGADALRKAVLLRRTMRPSHPEVWAGFVHVGC</sequence>
<name>A0A7K1KXY4_9ACTN</name>
<dbReference type="PANTHER" id="PTHR19959">
    <property type="entry name" value="KINESIN LIGHT CHAIN"/>
    <property type="match status" value="1"/>
</dbReference>
<gene>
    <name evidence="2" type="ORF">GNZ18_09975</name>
</gene>
<keyword evidence="3" id="KW-1185">Reference proteome</keyword>
<dbReference type="InterPro" id="IPR024983">
    <property type="entry name" value="CHAT_dom"/>
</dbReference>
<protein>
    <submittedName>
        <fullName evidence="2">CHAT domain-containing protein</fullName>
    </submittedName>
</protein>
<dbReference type="RefSeq" id="WP_156215957.1">
    <property type="nucleotide sequence ID" value="NZ_WOFH01000003.1"/>
</dbReference>
<evidence type="ECO:0000313" key="3">
    <source>
        <dbReference type="Proteomes" id="UP000432015"/>
    </source>
</evidence>
<feature type="domain" description="CHAT" evidence="1">
    <location>
        <begin position="1144"/>
        <end position="1415"/>
    </location>
</feature>
<dbReference type="InterPro" id="IPR011990">
    <property type="entry name" value="TPR-like_helical_dom_sf"/>
</dbReference>
<evidence type="ECO:0000313" key="2">
    <source>
        <dbReference type="EMBL" id="MUN36923.1"/>
    </source>
</evidence>
<organism evidence="2 3">
    <name type="scientific">Actinomadura litoris</name>
    <dbReference type="NCBI Taxonomy" id="2678616"/>
    <lineage>
        <taxon>Bacteria</taxon>
        <taxon>Bacillati</taxon>
        <taxon>Actinomycetota</taxon>
        <taxon>Actinomycetes</taxon>
        <taxon>Streptosporangiales</taxon>
        <taxon>Thermomonosporaceae</taxon>
        <taxon>Actinomadura</taxon>
    </lineage>
</organism>
<dbReference type="Gene3D" id="1.25.40.10">
    <property type="entry name" value="Tetratricopeptide repeat domain"/>
    <property type="match status" value="4"/>
</dbReference>
<comment type="caution">
    <text evidence="2">The sequence shown here is derived from an EMBL/GenBank/DDBJ whole genome shotgun (WGS) entry which is preliminary data.</text>
</comment>
<dbReference type="Pfam" id="PF12770">
    <property type="entry name" value="CHAT"/>
    <property type="match status" value="1"/>
</dbReference>
<dbReference type="PANTHER" id="PTHR19959:SF119">
    <property type="entry name" value="FUNGAL LIPASE-LIKE DOMAIN-CONTAINING PROTEIN"/>
    <property type="match status" value="1"/>
</dbReference>
<dbReference type="SUPFAM" id="SSF48452">
    <property type="entry name" value="TPR-like"/>
    <property type="match status" value="1"/>
</dbReference>
<evidence type="ECO:0000259" key="1">
    <source>
        <dbReference type="Pfam" id="PF12770"/>
    </source>
</evidence>
<accession>A0A7K1KXY4</accession>
<reference evidence="2 3" key="1">
    <citation type="submission" date="2019-11" db="EMBL/GenBank/DDBJ databases">
        <authorList>
            <person name="Cao P."/>
        </authorList>
    </citation>
    <scope>NUCLEOTIDE SEQUENCE [LARGE SCALE GENOMIC DNA]</scope>
    <source>
        <strain evidence="2 3">NEAU-AAG5</strain>
    </source>
</reference>
<proteinExistence type="predicted"/>
<dbReference type="Proteomes" id="UP000432015">
    <property type="component" value="Unassembled WGS sequence"/>
</dbReference>
<dbReference type="EMBL" id="WOFH01000003">
    <property type="protein sequence ID" value="MUN36923.1"/>
    <property type="molecule type" value="Genomic_DNA"/>
</dbReference>